<reference evidence="2 3" key="1">
    <citation type="submission" date="2017-03" db="EMBL/GenBank/DDBJ databases">
        <title>Isolation of Levoglucosan Utilizing Bacteria.</title>
        <authorList>
            <person name="Arya A.S."/>
        </authorList>
    </citation>
    <scope>NUCLEOTIDE SEQUENCE [LARGE SCALE GENOMIC DNA]</scope>
    <source>
        <strain evidence="2 3">MEC069</strain>
    </source>
</reference>
<gene>
    <name evidence="2" type="ORF">B5M42_23855</name>
</gene>
<evidence type="ECO:0000313" key="2">
    <source>
        <dbReference type="EMBL" id="TFE83043.1"/>
    </source>
</evidence>
<evidence type="ECO:0000256" key="1">
    <source>
        <dbReference type="SAM" id="SignalP"/>
    </source>
</evidence>
<dbReference type="Gene3D" id="2.60.120.380">
    <property type="match status" value="1"/>
</dbReference>
<keyword evidence="3" id="KW-1185">Reference proteome</keyword>
<dbReference type="EMBL" id="MYFO01000059">
    <property type="protein sequence ID" value="TFE83043.1"/>
    <property type="molecule type" value="Genomic_DNA"/>
</dbReference>
<evidence type="ECO:0008006" key="4">
    <source>
        <dbReference type="Google" id="ProtNLM"/>
    </source>
</evidence>
<dbReference type="Proteomes" id="UP000298246">
    <property type="component" value="Unassembled WGS sequence"/>
</dbReference>
<accession>A0A4Y8PQ98</accession>
<dbReference type="SUPFAM" id="SSF89260">
    <property type="entry name" value="Collagen-binding domain"/>
    <property type="match status" value="1"/>
</dbReference>
<sequence>MTAAAALAVMTSATSALAGTDIYENPNGSSGYSVTPTLIGATNHGTTANNRIVDFWNFTNDASSSHSITFNVLTAGAHGGFTVLDQTANTVAFSATYGTGTQTYALALIPGHQYQVQVIPYGGPGYPYTFVIS</sequence>
<organism evidence="2 3">
    <name type="scientific">Paenibacillus athensensis</name>
    <dbReference type="NCBI Taxonomy" id="1967502"/>
    <lineage>
        <taxon>Bacteria</taxon>
        <taxon>Bacillati</taxon>
        <taxon>Bacillota</taxon>
        <taxon>Bacilli</taxon>
        <taxon>Bacillales</taxon>
        <taxon>Paenibacillaceae</taxon>
        <taxon>Paenibacillus</taxon>
    </lineage>
</organism>
<comment type="caution">
    <text evidence="2">The sequence shown here is derived from an EMBL/GenBank/DDBJ whole genome shotgun (WGS) entry which is preliminary data.</text>
</comment>
<proteinExistence type="predicted"/>
<evidence type="ECO:0000313" key="3">
    <source>
        <dbReference type="Proteomes" id="UP000298246"/>
    </source>
</evidence>
<dbReference type="AlphaFoldDB" id="A0A4Y8PQ98"/>
<feature type="chain" id="PRO_5021252391" description="Peptidase C-terminal archaeal/bacterial domain-containing protein" evidence="1">
    <location>
        <begin position="19"/>
        <end position="133"/>
    </location>
</feature>
<feature type="signal peptide" evidence="1">
    <location>
        <begin position="1"/>
        <end position="18"/>
    </location>
</feature>
<keyword evidence="1" id="KW-0732">Signal</keyword>
<protein>
    <recommendedName>
        <fullName evidence="4">Peptidase C-terminal archaeal/bacterial domain-containing protein</fullName>
    </recommendedName>
</protein>
<name>A0A4Y8PQ98_9BACL</name>